<organism evidence="7 8">
    <name type="scientific">Volvox africanus</name>
    <dbReference type="NCBI Taxonomy" id="51714"/>
    <lineage>
        <taxon>Eukaryota</taxon>
        <taxon>Viridiplantae</taxon>
        <taxon>Chlorophyta</taxon>
        <taxon>core chlorophytes</taxon>
        <taxon>Chlorophyceae</taxon>
        <taxon>CS clade</taxon>
        <taxon>Chlamydomonadales</taxon>
        <taxon>Volvocaceae</taxon>
        <taxon>Volvox</taxon>
    </lineage>
</organism>
<keyword evidence="3" id="KW-0131">Cell cycle</keyword>
<feature type="compositionally biased region" description="Low complexity" evidence="5">
    <location>
        <begin position="81"/>
        <end position="97"/>
    </location>
</feature>
<dbReference type="Pfam" id="PF00134">
    <property type="entry name" value="Cyclin_N"/>
    <property type="match status" value="1"/>
</dbReference>
<dbReference type="InterPro" id="IPR039361">
    <property type="entry name" value="Cyclin"/>
</dbReference>
<evidence type="ECO:0000256" key="3">
    <source>
        <dbReference type="ARBA" id="ARBA00023306"/>
    </source>
</evidence>
<dbReference type="Proteomes" id="UP000747399">
    <property type="component" value="Unassembled WGS sequence"/>
</dbReference>
<keyword evidence="2 4" id="KW-0195">Cyclin</keyword>
<comment type="caution">
    <text evidence="7">The sequence shown here is derived from an EMBL/GenBank/DDBJ whole genome shotgun (WGS) entry which is preliminary data.</text>
</comment>
<dbReference type="InterPro" id="IPR006671">
    <property type="entry name" value="Cyclin_N"/>
</dbReference>
<dbReference type="SUPFAM" id="SSF47954">
    <property type="entry name" value="Cyclin-like"/>
    <property type="match status" value="1"/>
</dbReference>
<gene>
    <name evidence="7" type="ORF">Vafri_5057</name>
</gene>
<dbReference type="InterPro" id="IPR036915">
    <property type="entry name" value="Cyclin-like_sf"/>
</dbReference>
<dbReference type="SMART" id="SM00385">
    <property type="entry name" value="CYCLIN"/>
    <property type="match status" value="1"/>
</dbReference>
<protein>
    <recommendedName>
        <fullName evidence="6">Cyclin-like domain-containing protein</fullName>
    </recommendedName>
</protein>
<evidence type="ECO:0000259" key="6">
    <source>
        <dbReference type="SMART" id="SM00385"/>
    </source>
</evidence>
<evidence type="ECO:0000313" key="7">
    <source>
        <dbReference type="EMBL" id="GIL48577.1"/>
    </source>
</evidence>
<dbReference type="EMBL" id="BNCO01000005">
    <property type="protein sequence ID" value="GIL48577.1"/>
    <property type="molecule type" value="Genomic_DNA"/>
</dbReference>
<evidence type="ECO:0000313" key="8">
    <source>
        <dbReference type="Proteomes" id="UP000747399"/>
    </source>
</evidence>
<accession>A0A8J4EWM9</accession>
<feature type="region of interest" description="Disordered" evidence="5">
    <location>
        <begin position="33"/>
        <end position="113"/>
    </location>
</feature>
<evidence type="ECO:0000256" key="1">
    <source>
        <dbReference type="ARBA" id="ARBA00022618"/>
    </source>
</evidence>
<evidence type="ECO:0000256" key="4">
    <source>
        <dbReference type="RuleBase" id="RU000383"/>
    </source>
</evidence>
<evidence type="ECO:0000256" key="2">
    <source>
        <dbReference type="ARBA" id="ARBA00023127"/>
    </source>
</evidence>
<keyword evidence="1" id="KW-0132">Cell division</keyword>
<evidence type="ECO:0000256" key="5">
    <source>
        <dbReference type="SAM" id="MobiDB-lite"/>
    </source>
</evidence>
<comment type="similarity">
    <text evidence="4">Belongs to the cyclin family.</text>
</comment>
<proteinExistence type="inferred from homology"/>
<keyword evidence="8" id="KW-1185">Reference proteome</keyword>
<dbReference type="PANTHER" id="PTHR10177">
    <property type="entry name" value="CYCLINS"/>
    <property type="match status" value="1"/>
</dbReference>
<sequence length="224" mass="24329">MSWTASSSRVSCSMVPRDTAQISASRAAPAGITLLQVLPHGSSSPQPPTPQPEEGPRKDAALGCSTLEHVGGSPPAQTHTSGPSSSPSSPQRQQQHQQGEEEQPGPHQQEQQQHYLHPACRLRVVDWMHEVSEAVCFPGSTLADAVRLFDHFMAITEVAPPQTLLQLLALASMSLAVKHEAESIISPTMWLSLAVDESGNRLFEAWDLERMEELLLCSIAQFAR</sequence>
<name>A0A8J4EWM9_9CHLO</name>
<feature type="domain" description="Cyclin-like" evidence="6">
    <location>
        <begin position="126"/>
        <end position="217"/>
    </location>
</feature>
<dbReference type="AlphaFoldDB" id="A0A8J4EWM9"/>
<reference evidence="7" key="1">
    <citation type="journal article" date="2021" name="Proc. Natl. Acad. Sci. U.S.A.">
        <title>Three genomes in the algal genus Volvox reveal the fate of a haploid sex-determining region after a transition to homothallism.</title>
        <authorList>
            <person name="Yamamoto K."/>
            <person name="Hamaji T."/>
            <person name="Kawai-Toyooka H."/>
            <person name="Matsuzaki R."/>
            <person name="Takahashi F."/>
            <person name="Nishimura Y."/>
            <person name="Kawachi M."/>
            <person name="Noguchi H."/>
            <person name="Minakuchi Y."/>
            <person name="Umen J.G."/>
            <person name="Toyoda A."/>
            <person name="Nozaki H."/>
        </authorList>
    </citation>
    <scope>NUCLEOTIDE SEQUENCE</scope>
    <source>
        <strain evidence="7">NIES-3780</strain>
    </source>
</reference>
<dbReference type="GO" id="GO:0051301">
    <property type="term" value="P:cell division"/>
    <property type="evidence" value="ECO:0007669"/>
    <property type="project" value="UniProtKB-KW"/>
</dbReference>
<dbReference type="InterPro" id="IPR013763">
    <property type="entry name" value="Cyclin-like_dom"/>
</dbReference>
<dbReference type="InterPro" id="IPR048258">
    <property type="entry name" value="Cyclins_cyclin-box"/>
</dbReference>
<dbReference type="Gene3D" id="1.10.472.10">
    <property type="entry name" value="Cyclin-like"/>
    <property type="match status" value="1"/>
</dbReference>
<dbReference type="PROSITE" id="PS00292">
    <property type="entry name" value="CYCLINS"/>
    <property type="match status" value="1"/>
</dbReference>